<evidence type="ECO:0000313" key="2">
    <source>
        <dbReference type="EMBL" id="TFW14151.1"/>
    </source>
</evidence>
<dbReference type="OrthoDB" id="7173315at2"/>
<accession>A0A4Y9S0Y7</accession>
<organism evidence="2 3">
    <name type="scientific">Brevundimonas intermedia</name>
    <dbReference type="NCBI Taxonomy" id="74315"/>
    <lineage>
        <taxon>Bacteria</taxon>
        <taxon>Pseudomonadati</taxon>
        <taxon>Pseudomonadota</taxon>
        <taxon>Alphaproteobacteria</taxon>
        <taxon>Caulobacterales</taxon>
        <taxon>Caulobacteraceae</taxon>
        <taxon>Brevundimonas</taxon>
    </lineage>
</organism>
<evidence type="ECO:0000313" key="3">
    <source>
        <dbReference type="Proteomes" id="UP000298216"/>
    </source>
</evidence>
<dbReference type="RefSeq" id="WP_135193541.1">
    <property type="nucleotide sequence ID" value="NZ_SPVH01000002.1"/>
</dbReference>
<proteinExistence type="predicted"/>
<gene>
    <name evidence="2" type="ORF">EGY25_02785</name>
</gene>
<keyword evidence="1" id="KW-1277">Toxin-antitoxin system</keyword>
<comment type="caution">
    <text evidence="2">The sequence shown here is derived from an EMBL/GenBank/DDBJ whole genome shotgun (WGS) entry which is preliminary data.</text>
</comment>
<reference evidence="2 3" key="1">
    <citation type="submission" date="2019-03" db="EMBL/GenBank/DDBJ databases">
        <title>Draft genome of Brevundimonas sp. a heavy metal resistant soil bacteria.</title>
        <authorList>
            <person name="Soto J."/>
        </authorList>
    </citation>
    <scope>NUCLEOTIDE SEQUENCE [LARGE SCALE GENOMIC DNA]</scope>
    <source>
        <strain evidence="2 3">B-10</strain>
    </source>
</reference>
<dbReference type="InterPro" id="IPR007712">
    <property type="entry name" value="RelE/ParE_toxin"/>
</dbReference>
<name>A0A4Y9S0Y7_9CAUL</name>
<sequence>MSARYSNAAKRDLIAIYLDGEAMFGSRQAEAYTTGLSATVRMIGDYPLASRLRTELDLPVRVRSYKAHVIIYVIEEGGVLVLRFRHGHEDWQSDPLGGDVHEDTQ</sequence>
<keyword evidence="3" id="KW-1185">Reference proteome</keyword>
<evidence type="ECO:0000256" key="1">
    <source>
        <dbReference type="ARBA" id="ARBA00022649"/>
    </source>
</evidence>
<dbReference type="Pfam" id="PF05016">
    <property type="entry name" value="ParE_toxin"/>
    <property type="match status" value="1"/>
</dbReference>
<dbReference type="AlphaFoldDB" id="A0A4Y9S0Y7"/>
<dbReference type="Gene3D" id="3.30.2310.20">
    <property type="entry name" value="RelE-like"/>
    <property type="match status" value="1"/>
</dbReference>
<dbReference type="Proteomes" id="UP000298216">
    <property type="component" value="Unassembled WGS sequence"/>
</dbReference>
<dbReference type="EMBL" id="SPVH01000002">
    <property type="protein sequence ID" value="TFW14151.1"/>
    <property type="molecule type" value="Genomic_DNA"/>
</dbReference>
<dbReference type="InterPro" id="IPR035093">
    <property type="entry name" value="RelE/ParE_toxin_dom_sf"/>
</dbReference>
<protein>
    <submittedName>
        <fullName evidence="2">Type II toxin-antitoxin system RelE/ParE family toxin</fullName>
    </submittedName>
</protein>